<dbReference type="EMBL" id="UYYB01008507">
    <property type="protein sequence ID" value="VDM68348.1"/>
    <property type="molecule type" value="Genomic_DNA"/>
</dbReference>
<comment type="subcellular location">
    <subcellularLocation>
        <location evidence="1">Cell projection</location>
        <location evidence="1">Cilium</location>
    </subcellularLocation>
</comment>
<dbReference type="InterPro" id="IPR035892">
    <property type="entry name" value="C2_domain_sf"/>
</dbReference>
<evidence type="ECO:0000256" key="5">
    <source>
        <dbReference type="ARBA" id="ARBA00023273"/>
    </source>
</evidence>
<dbReference type="Gene3D" id="2.60.40.150">
    <property type="entry name" value="C2 domain"/>
    <property type="match status" value="1"/>
</dbReference>
<comment type="similarity">
    <text evidence="2">Belongs to the RPGRIP1 family.</text>
</comment>
<dbReference type="Proteomes" id="UP000270094">
    <property type="component" value="Unassembled WGS sequence"/>
</dbReference>
<reference evidence="7 8" key="1">
    <citation type="submission" date="2018-11" db="EMBL/GenBank/DDBJ databases">
        <authorList>
            <consortium name="Pathogen Informatics"/>
        </authorList>
    </citation>
    <scope>NUCLEOTIDE SEQUENCE [LARGE SCALE GENOMIC DNA]</scope>
</reference>
<evidence type="ECO:0000256" key="1">
    <source>
        <dbReference type="ARBA" id="ARBA00004138"/>
    </source>
</evidence>
<evidence type="ECO:0000256" key="4">
    <source>
        <dbReference type="ARBA" id="ARBA00023069"/>
    </source>
</evidence>
<name>A0A3P7KK49_STRVU</name>
<dbReference type="PANTHER" id="PTHR14240">
    <property type="entry name" value="RETINITIS PIGMENTOSA GTPASE REGULATOR-INTERACTING PROTEIN"/>
    <property type="match status" value="1"/>
</dbReference>
<gene>
    <name evidence="7" type="ORF">SVUK_LOCUS3346</name>
</gene>
<dbReference type="GO" id="GO:1905515">
    <property type="term" value="P:non-motile cilium assembly"/>
    <property type="evidence" value="ECO:0007669"/>
    <property type="project" value="TreeGrafter"/>
</dbReference>
<dbReference type="AlphaFoldDB" id="A0A3P7KK49"/>
<dbReference type="Pfam" id="PF11618">
    <property type="entry name" value="C2-C2_1"/>
    <property type="match status" value="1"/>
</dbReference>
<dbReference type="GO" id="GO:0005856">
    <property type="term" value="C:cytoskeleton"/>
    <property type="evidence" value="ECO:0007669"/>
    <property type="project" value="UniProtKB-ARBA"/>
</dbReference>
<dbReference type="GO" id="GO:0035869">
    <property type="term" value="C:ciliary transition zone"/>
    <property type="evidence" value="ECO:0007669"/>
    <property type="project" value="TreeGrafter"/>
</dbReference>
<keyword evidence="8" id="KW-1185">Reference proteome</keyword>
<organism evidence="7 8">
    <name type="scientific">Strongylus vulgaris</name>
    <name type="common">Blood worm</name>
    <dbReference type="NCBI Taxonomy" id="40348"/>
    <lineage>
        <taxon>Eukaryota</taxon>
        <taxon>Metazoa</taxon>
        <taxon>Ecdysozoa</taxon>
        <taxon>Nematoda</taxon>
        <taxon>Chromadorea</taxon>
        <taxon>Rhabditida</taxon>
        <taxon>Rhabditina</taxon>
        <taxon>Rhabditomorpha</taxon>
        <taxon>Strongyloidea</taxon>
        <taxon>Strongylidae</taxon>
        <taxon>Strongylus</taxon>
    </lineage>
</organism>
<feature type="domain" description="RPGR-interacting protein 1 first C2" evidence="6">
    <location>
        <begin position="24"/>
        <end position="83"/>
    </location>
</feature>
<evidence type="ECO:0000313" key="7">
    <source>
        <dbReference type="EMBL" id="VDM68348.1"/>
    </source>
</evidence>
<dbReference type="PANTHER" id="PTHR14240:SF1">
    <property type="entry name" value="PROTEIN FANTOM-RELATED"/>
    <property type="match status" value="1"/>
</dbReference>
<proteinExistence type="inferred from homology"/>
<accession>A0A3P7KK49</accession>
<sequence>MTGSVYAALPQHNAHWEPGTSVFKNGITIELYSPQGTNYTLLAAGVVNLKPLLQKGTKNRYVGELKLVSLESGTTIANLKYELNTTEELTKSINSYQVAEAAQKILPIEIPADKQSFEELTVMVH</sequence>
<keyword evidence="4" id="KW-0969">Cilium</keyword>
<keyword evidence="3" id="KW-0175">Coiled coil</keyword>
<keyword evidence="5" id="KW-0966">Cell projection</keyword>
<evidence type="ECO:0000259" key="6">
    <source>
        <dbReference type="Pfam" id="PF11618"/>
    </source>
</evidence>
<evidence type="ECO:0000256" key="3">
    <source>
        <dbReference type="ARBA" id="ARBA00023054"/>
    </source>
</evidence>
<dbReference type="InterPro" id="IPR031139">
    <property type="entry name" value="RPGRIP1_fam"/>
</dbReference>
<dbReference type="OrthoDB" id="2133912at2759"/>
<evidence type="ECO:0000313" key="8">
    <source>
        <dbReference type="Proteomes" id="UP000270094"/>
    </source>
</evidence>
<dbReference type="InterPro" id="IPR021656">
    <property type="entry name" value="C2-C2_1"/>
</dbReference>
<protein>
    <recommendedName>
        <fullName evidence="6">RPGR-interacting protein 1 first C2 domain-containing protein</fullName>
    </recommendedName>
</protein>
<feature type="non-terminal residue" evidence="7">
    <location>
        <position position="125"/>
    </location>
</feature>
<evidence type="ECO:0000256" key="2">
    <source>
        <dbReference type="ARBA" id="ARBA00006042"/>
    </source>
</evidence>